<dbReference type="GO" id="GO:0045948">
    <property type="term" value="P:positive regulation of translational initiation"/>
    <property type="evidence" value="ECO:0007669"/>
    <property type="project" value="UniProtKB-UniRule"/>
</dbReference>
<evidence type="ECO:0000256" key="4">
    <source>
        <dbReference type="ARBA" id="ARBA00023159"/>
    </source>
</evidence>
<evidence type="ECO:0000256" key="5">
    <source>
        <dbReference type="HAMAP-Rule" id="MF_00167"/>
    </source>
</evidence>
<keyword evidence="5" id="KW-0678">Repressor</keyword>
<dbReference type="GO" id="GO:0006109">
    <property type="term" value="P:regulation of carbohydrate metabolic process"/>
    <property type="evidence" value="ECO:0007669"/>
    <property type="project" value="UniProtKB-UniRule"/>
</dbReference>
<keyword evidence="4 5" id="KW-0010">Activator</keyword>
<dbReference type="Proteomes" id="UP000594430">
    <property type="component" value="Chromosome"/>
</dbReference>
<dbReference type="GO" id="GO:0048027">
    <property type="term" value="F:mRNA 5'-UTR binding"/>
    <property type="evidence" value="ECO:0007669"/>
    <property type="project" value="UniProtKB-UniRule"/>
</dbReference>
<dbReference type="NCBIfam" id="NF002469">
    <property type="entry name" value="PRK01712.1"/>
    <property type="match status" value="1"/>
</dbReference>
<dbReference type="SUPFAM" id="SSF117130">
    <property type="entry name" value="CsrA-like"/>
    <property type="match status" value="1"/>
</dbReference>
<keyword evidence="1 5" id="KW-0963">Cytoplasm</keyword>
<comment type="subunit">
    <text evidence="5">Homodimer; the beta-strands of each monomer intercalate to form a hydrophobic core, while the alpha-helices form wings that extend away from the core.</text>
</comment>
<dbReference type="PANTHER" id="PTHR34984:SF1">
    <property type="entry name" value="CARBON STORAGE REGULATOR"/>
    <property type="match status" value="1"/>
</dbReference>
<reference evidence="6 7" key="1">
    <citation type="submission" date="2020-11" db="EMBL/GenBank/DDBJ databases">
        <title>Pseudomonas fulva producing VIM-24.</title>
        <authorList>
            <person name="Liu S."/>
        </authorList>
    </citation>
    <scope>NUCLEOTIDE SEQUENCE [LARGE SCALE GENOMIC DNA]</scope>
    <source>
        <strain evidence="6 7">ZDHY414</strain>
    </source>
</reference>
<organism evidence="6 7">
    <name type="scientific">Pseudomonas fulva</name>
    <dbReference type="NCBI Taxonomy" id="47880"/>
    <lineage>
        <taxon>Bacteria</taxon>
        <taxon>Pseudomonadati</taxon>
        <taxon>Pseudomonadota</taxon>
        <taxon>Gammaproteobacteria</taxon>
        <taxon>Pseudomonadales</taxon>
        <taxon>Pseudomonadaceae</taxon>
        <taxon>Pseudomonas</taxon>
    </lineage>
</organism>
<dbReference type="GO" id="GO:0045947">
    <property type="term" value="P:negative regulation of translational initiation"/>
    <property type="evidence" value="ECO:0007669"/>
    <property type="project" value="UniProtKB-UniRule"/>
</dbReference>
<keyword evidence="3 5" id="KW-0694">RNA-binding</keyword>
<evidence type="ECO:0000256" key="2">
    <source>
        <dbReference type="ARBA" id="ARBA00022845"/>
    </source>
</evidence>
<sequence length="66" mass="7492">MLVIGREVGEVIMIGDDIRIMVVETRDGVVRFGVDAPREVPVHRAEVYRRIKETQCARARRANKAS</sequence>
<dbReference type="Gene3D" id="2.60.40.4380">
    <property type="entry name" value="Translational regulator CsrA"/>
    <property type="match status" value="1"/>
</dbReference>
<name>A0A2L1WG02_9PSED</name>
<proteinExistence type="inferred from homology"/>
<comment type="similarity">
    <text evidence="5">Belongs to the CsrA/RsmA family.</text>
</comment>
<evidence type="ECO:0000256" key="1">
    <source>
        <dbReference type="ARBA" id="ARBA00022490"/>
    </source>
</evidence>
<protein>
    <recommendedName>
        <fullName evidence="5">Translational regulator CsrA</fullName>
    </recommendedName>
    <alternativeName>
        <fullName evidence="5">Carbon storage regulator</fullName>
    </alternativeName>
</protein>
<gene>
    <name evidence="5 6" type="primary">csrA</name>
    <name evidence="6" type="ORF">IZU98_16125</name>
</gene>
<comment type="subcellular location">
    <subcellularLocation>
        <location evidence="5">Cytoplasm</location>
    </subcellularLocation>
</comment>
<dbReference type="GO" id="GO:0006402">
    <property type="term" value="P:mRNA catabolic process"/>
    <property type="evidence" value="ECO:0007669"/>
    <property type="project" value="InterPro"/>
</dbReference>
<keyword evidence="2 5" id="KW-0810">Translation regulation</keyword>
<comment type="function">
    <text evidence="5">A key translational regulator that binds mRNA to regulate translation initiation and/or mRNA stability. Mediates global changes in gene expression, shifting from rapid growth to stress survival by linking envelope stress, the stringent response and the catabolite repression systems. Usually binds in the 5'-UTR; binding at or near the Shine-Dalgarno sequence prevents ribosome-binding, repressing translation, binding elsewhere in the 5'-UTR can activate translation and/or stabilize the mRNA. Its function is antagonized by small RNA(s).</text>
</comment>
<evidence type="ECO:0000256" key="3">
    <source>
        <dbReference type="ARBA" id="ARBA00022884"/>
    </source>
</evidence>
<dbReference type="HAMAP" id="MF_00167">
    <property type="entry name" value="CsrA"/>
    <property type="match status" value="1"/>
</dbReference>
<dbReference type="InterPro" id="IPR003751">
    <property type="entry name" value="CsrA"/>
</dbReference>
<dbReference type="GO" id="GO:0005829">
    <property type="term" value="C:cytosol"/>
    <property type="evidence" value="ECO:0007669"/>
    <property type="project" value="TreeGrafter"/>
</dbReference>
<accession>A0A2L1WG02</accession>
<dbReference type="RefSeq" id="WP_059183723.1">
    <property type="nucleotide sequence ID" value="NZ_BQHM01000039.1"/>
</dbReference>
<dbReference type="Pfam" id="PF02599">
    <property type="entry name" value="CsrA"/>
    <property type="match status" value="1"/>
</dbReference>
<evidence type="ECO:0000313" key="7">
    <source>
        <dbReference type="Proteomes" id="UP000594430"/>
    </source>
</evidence>
<evidence type="ECO:0000313" key="6">
    <source>
        <dbReference type="EMBL" id="QPH47921.1"/>
    </source>
</evidence>
<dbReference type="PANTHER" id="PTHR34984">
    <property type="entry name" value="CARBON STORAGE REGULATOR"/>
    <property type="match status" value="1"/>
</dbReference>
<dbReference type="EMBL" id="CP064946">
    <property type="protein sequence ID" value="QPH47921.1"/>
    <property type="molecule type" value="Genomic_DNA"/>
</dbReference>
<dbReference type="AlphaFoldDB" id="A0A2L1WG02"/>
<dbReference type="InterPro" id="IPR036107">
    <property type="entry name" value="CsrA_sf"/>
</dbReference>
<dbReference type="NCBIfam" id="TIGR00202">
    <property type="entry name" value="csrA"/>
    <property type="match status" value="1"/>
</dbReference>